<evidence type="ECO:0000256" key="2">
    <source>
        <dbReference type="ARBA" id="ARBA00022737"/>
    </source>
</evidence>
<dbReference type="RefSeq" id="XP_040736695.1">
    <property type="nucleotide sequence ID" value="XM_040880971.1"/>
</dbReference>
<organism evidence="5 6">
    <name type="scientific">Talaromyces amestolkiae</name>
    <dbReference type="NCBI Taxonomy" id="1196081"/>
    <lineage>
        <taxon>Eukaryota</taxon>
        <taxon>Fungi</taxon>
        <taxon>Dikarya</taxon>
        <taxon>Ascomycota</taxon>
        <taxon>Pezizomycotina</taxon>
        <taxon>Eurotiomycetes</taxon>
        <taxon>Eurotiomycetidae</taxon>
        <taxon>Eurotiales</taxon>
        <taxon>Trichocomaceae</taxon>
        <taxon>Talaromyces</taxon>
        <taxon>Talaromyces sect. Talaromyces</taxon>
    </lineage>
</organism>
<sequence length="465" mass="52028">MSEEAPPKTISSLVTEYLDEPPSCLEFCPVDPNYFVVGTYLLQETRESAGEKKSESGTNEEDNDEEETAPSSVKQTKTGSLQLWHLDITASKLKQTQVVPLPFAVFDIEFHPIRQHILGVVGSDGSISIYSVSKDENTDGSTVPQIQHFWSTKGERPGVSALYFSWFPKDWFPLASIPYTDGFAVSLSNGITRILILQPEPGKSYDIAKNKGSQKGGGWNFLCTEYLPERRKGIEPWFVALARYANPMHPGGKESYLFTGDDMGTLGTQSYAYPDDGHHSWELEEIWPSCNYRNTDDAGRHHTAGGVTSILPLPISHLVKQAPIILTGSYDEYIRVYHATIKGSVLAEKRLGGGVWRLQVINVEVIPLRQTAAGEPLSEERYLILASCMHAGTRIVRVSWKRKRLSDLEIGDWDIEVLSQFTEHESMNYASGVWKGRDHATTGKELVCVSSSFYDRRLCLWKAQI</sequence>
<comment type="pathway">
    <text evidence="3">Protein modification.</text>
</comment>
<feature type="region of interest" description="Disordered" evidence="4">
    <location>
        <begin position="46"/>
        <end position="76"/>
    </location>
</feature>
<dbReference type="SUPFAM" id="SSF50978">
    <property type="entry name" value="WD40 repeat-like"/>
    <property type="match status" value="1"/>
</dbReference>
<keyword evidence="2" id="KW-0677">Repeat</keyword>
<dbReference type="GO" id="GO:0005737">
    <property type="term" value="C:cytoplasm"/>
    <property type="evidence" value="ECO:0007669"/>
    <property type="project" value="TreeGrafter"/>
</dbReference>
<evidence type="ECO:0000313" key="5">
    <source>
        <dbReference type="EMBL" id="RAO72181.1"/>
    </source>
</evidence>
<dbReference type="OrthoDB" id="1930760at2759"/>
<dbReference type="GeneID" id="63797407"/>
<evidence type="ECO:0000256" key="1">
    <source>
        <dbReference type="ARBA" id="ARBA00022574"/>
    </source>
</evidence>
<name>A0A364L902_TALAM</name>
<evidence type="ECO:0000313" key="6">
    <source>
        <dbReference type="Proteomes" id="UP000249363"/>
    </source>
</evidence>
<feature type="compositionally biased region" description="Basic and acidic residues" evidence="4">
    <location>
        <begin position="46"/>
        <end position="55"/>
    </location>
</feature>
<proteinExistence type="predicted"/>
<dbReference type="InterPro" id="IPR015943">
    <property type="entry name" value="WD40/YVTN_repeat-like_dom_sf"/>
</dbReference>
<comment type="caution">
    <text evidence="5">The sequence shown here is derived from an EMBL/GenBank/DDBJ whole genome shotgun (WGS) entry which is preliminary data.</text>
</comment>
<keyword evidence="6" id="KW-1185">Reference proteome</keyword>
<dbReference type="InterPro" id="IPR036322">
    <property type="entry name" value="WD40_repeat_dom_sf"/>
</dbReference>
<feature type="compositionally biased region" description="Acidic residues" evidence="4">
    <location>
        <begin position="58"/>
        <end position="68"/>
    </location>
</feature>
<dbReference type="PANTHER" id="PTHR46042:SF1">
    <property type="entry name" value="DIPHTHINE METHYLTRANSFERASE"/>
    <property type="match status" value="1"/>
</dbReference>
<dbReference type="Proteomes" id="UP000249363">
    <property type="component" value="Unassembled WGS sequence"/>
</dbReference>
<dbReference type="GO" id="GO:0017183">
    <property type="term" value="P:protein histidyl modification to diphthamide"/>
    <property type="evidence" value="ECO:0007669"/>
    <property type="project" value="TreeGrafter"/>
</dbReference>
<dbReference type="STRING" id="1196081.A0A364L902"/>
<dbReference type="AlphaFoldDB" id="A0A364L902"/>
<reference evidence="5 6" key="1">
    <citation type="journal article" date="2017" name="Biotechnol. Biofuels">
        <title>Differential beta-glucosidase expression as a function of carbon source availability in Talaromyces amestolkiae: a genomic and proteomic approach.</title>
        <authorList>
            <person name="de Eugenio L.I."/>
            <person name="Mendez-Liter J.A."/>
            <person name="Nieto-Dominguez M."/>
            <person name="Alonso L."/>
            <person name="Gil-Munoz J."/>
            <person name="Barriuso J."/>
            <person name="Prieto A."/>
            <person name="Martinez M.J."/>
        </authorList>
    </citation>
    <scope>NUCLEOTIDE SEQUENCE [LARGE SCALE GENOMIC DNA]</scope>
    <source>
        <strain evidence="5 6">CIB</strain>
    </source>
</reference>
<dbReference type="EMBL" id="MIKG01000018">
    <property type="protein sequence ID" value="RAO72181.1"/>
    <property type="molecule type" value="Genomic_DNA"/>
</dbReference>
<gene>
    <name evidence="5" type="ORF">BHQ10_008193</name>
</gene>
<dbReference type="Gene3D" id="2.130.10.10">
    <property type="entry name" value="YVTN repeat-like/Quinoprotein amine dehydrogenase"/>
    <property type="match status" value="1"/>
</dbReference>
<evidence type="ECO:0000256" key="3">
    <source>
        <dbReference type="ARBA" id="ARBA00043952"/>
    </source>
</evidence>
<evidence type="ECO:0000256" key="4">
    <source>
        <dbReference type="SAM" id="MobiDB-lite"/>
    </source>
</evidence>
<keyword evidence="1" id="KW-0853">WD repeat</keyword>
<dbReference type="GO" id="GO:0061685">
    <property type="term" value="F:diphthine methylesterase activity"/>
    <property type="evidence" value="ECO:0007669"/>
    <property type="project" value="TreeGrafter"/>
</dbReference>
<dbReference type="InterPro" id="IPR052415">
    <property type="entry name" value="Diphthine_MTase"/>
</dbReference>
<protein>
    <recommendedName>
        <fullName evidence="7">Diphthine methyltransferase</fullName>
    </recommendedName>
</protein>
<dbReference type="PANTHER" id="PTHR46042">
    <property type="entry name" value="DIPHTHINE METHYLTRANSFERASE"/>
    <property type="match status" value="1"/>
</dbReference>
<accession>A0A364L902</accession>
<evidence type="ECO:0008006" key="7">
    <source>
        <dbReference type="Google" id="ProtNLM"/>
    </source>
</evidence>